<comment type="caution">
    <text evidence="1">The sequence shown here is derived from an EMBL/GenBank/DDBJ whole genome shotgun (WGS) entry which is preliminary data.</text>
</comment>
<dbReference type="SUPFAM" id="SSF52402">
    <property type="entry name" value="Adenine nucleotide alpha hydrolases-like"/>
    <property type="match status" value="1"/>
</dbReference>
<organism evidence="1 2">
    <name type="scientific">Levilinea saccharolytica</name>
    <dbReference type="NCBI Taxonomy" id="229921"/>
    <lineage>
        <taxon>Bacteria</taxon>
        <taxon>Bacillati</taxon>
        <taxon>Chloroflexota</taxon>
        <taxon>Anaerolineae</taxon>
        <taxon>Anaerolineales</taxon>
        <taxon>Anaerolineaceae</taxon>
        <taxon>Levilinea</taxon>
    </lineage>
</organism>
<name>A0A0P6YVY1_9CHLR</name>
<sequence>MARVTYVVVRSEEDLPMAESRLQRLAGRLKMDHLPDTPALIVRSGRRMGAVYQNSPAVNVNGASICLGLTENGEAWWEPGKALDGSFAIFRETETGVEIVTDALASRTVWTAQNDRFFIASTSQRAIVAFLESFVLNRQAMAWMLSSGTLGPGHSWDERIQHLPGDSTLRFDMERWQAEVDTRPVRFTAAPISDAEQRKRLADAVEAVLNQLHPDPRYWVLPLSGGVDSRALLLGMGLRENLPCITWGTKAALQQPKSDAVVARRLTEHFGIPFRYFPMEMDGTVHPDLVLRRFLQAGEGRVDHIRGYLDGFATWKTLVDEGITGIVRGDEAFGATAVPPTGYEARRAIACMMLMDYGNLPPCPPEEHLQQALPEWLQRRHRESLVTWRDRLFQQFRVPYELAALTDLKTAYVEVLNPLLAGSIQEVVREMPDHLRTRKRVFRELVEAQSPKVPFAAHPAVETDRNLLRSARMVELLRGILNHEAAFRVLPPTLHEFILAHLMIDRKKQKRNWRIMRLRRYLKRLTGPIITGLLQRGRPKVDMDPNRLALRGAIVVKMVEILEEDAVFFVGGEAAQ</sequence>
<evidence type="ECO:0000313" key="2">
    <source>
        <dbReference type="Proteomes" id="UP000050501"/>
    </source>
</evidence>
<reference evidence="1 2" key="1">
    <citation type="submission" date="2015-07" db="EMBL/GenBank/DDBJ databases">
        <title>Genome sequence of Levilinea saccharolytica DSM 16555.</title>
        <authorList>
            <person name="Hemp J."/>
            <person name="Ward L.M."/>
            <person name="Pace L.A."/>
            <person name="Fischer W.W."/>
        </authorList>
    </citation>
    <scope>NUCLEOTIDE SEQUENCE [LARGE SCALE GENOMIC DNA]</scope>
    <source>
        <strain evidence="1 2">KIBI-1</strain>
    </source>
</reference>
<dbReference type="PATRIC" id="fig|229921.5.peg.2365"/>
<accession>A0A0P6YVY1</accession>
<protein>
    <recommendedName>
        <fullName evidence="3">Asparagine synthetase domain-containing protein</fullName>
    </recommendedName>
</protein>
<evidence type="ECO:0000313" key="1">
    <source>
        <dbReference type="EMBL" id="KPL88195.1"/>
    </source>
</evidence>
<dbReference type="RefSeq" id="WP_062418261.1">
    <property type="nucleotide sequence ID" value="NZ_DF967974.1"/>
</dbReference>
<keyword evidence="2" id="KW-1185">Reference proteome</keyword>
<dbReference type="STRING" id="229921.ADN01_03965"/>
<dbReference type="InterPro" id="IPR014729">
    <property type="entry name" value="Rossmann-like_a/b/a_fold"/>
</dbReference>
<dbReference type="EMBL" id="LGCM01000017">
    <property type="protein sequence ID" value="KPL88195.1"/>
    <property type="molecule type" value="Genomic_DNA"/>
</dbReference>
<dbReference type="Gene3D" id="3.40.50.620">
    <property type="entry name" value="HUPs"/>
    <property type="match status" value="1"/>
</dbReference>
<evidence type="ECO:0008006" key="3">
    <source>
        <dbReference type="Google" id="ProtNLM"/>
    </source>
</evidence>
<proteinExistence type="predicted"/>
<dbReference type="AlphaFoldDB" id="A0A0P6YVY1"/>
<dbReference type="Proteomes" id="UP000050501">
    <property type="component" value="Unassembled WGS sequence"/>
</dbReference>
<gene>
    <name evidence="1" type="ORF">ADN01_03965</name>
</gene>
<dbReference type="OrthoDB" id="9763290at2"/>